<feature type="region of interest" description="Disordered" evidence="1">
    <location>
        <begin position="198"/>
        <end position="232"/>
    </location>
</feature>
<dbReference type="SUPFAM" id="SSF57850">
    <property type="entry name" value="RING/U-box"/>
    <property type="match status" value="1"/>
</dbReference>
<accession>A0AAD3HRT7</accession>
<dbReference type="Proteomes" id="UP001054857">
    <property type="component" value="Unassembled WGS sequence"/>
</dbReference>
<feature type="compositionally biased region" description="Low complexity" evidence="1">
    <location>
        <begin position="284"/>
        <end position="293"/>
    </location>
</feature>
<dbReference type="PANTHER" id="PTHR46573">
    <property type="entry name" value="WD REPEAT, SAM AND U-BOX DOMAIN-CONTAINING PROTEIN 1"/>
    <property type="match status" value="1"/>
</dbReference>
<feature type="region of interest" description="Disordered" evidence="1">
    <location>
        <begin position="277"/>
        <end position="305"/>
    </location>
</feature>
<evidence type="ECO:0000259" key="2">
    <source>
        <dbReference type="PROSITE" id="PS51698"/>
    </source>
</evidence>
<dbReference type="SMART" id="SM00504">
    <property type="entry name" value="Ubox"/>
    <property type="match status" value="1"/>
</dbReference>
<dbReference type="InterPro" id="IPR052085">
    <property type="entry name" value="WD-SAM-U-box"/>
</dbReference>
<dbReference type="CDD" id="cd16655">
    <property type="entry name" value="RING-Ubox_WDSUB1-like"/>
    <property type="match status" value="1"/>
</dbReference>
<keyword evidence="4" id="KW-1185">Reference proteome</keyword>
<feature type="compositionally biased region" description="Low complexity" evidence="1">
    <location>
        <begin position="343"/>
        <end position="352"/>
    </location>
</feature>
<comment type="caution">
    <text evidence="3">The sequence shown here is derived from an EMBL/GenBank/DDBJ whole genome shotgun (WGS) entry which is preliminary data.</text>
</comment>
<dbReference type="GO" id="GO:0016567">
    <property type="term" value="P:protein ubiquitination"/>
    <property type="evidence" value="ECO:0007669"/>
    <property type="project" value="InterPro"/>
</dbReference>
<dbReference type="EMBL" id="BMAR01000041">
    <property type="protein sequence ID" value="GFR50793.1"/>
    <property type="molecule type" value="Genomic_DNA"/>
</dbReference>
<feature type="compositionally biased region" description="Low complexity" evidence="1">
    <location>
        <begin position="209"/>
        <end position="232"/>
    </location>
</feature>
<protein>
    <recommendedName>
        <fullName evidence="2">U-box domain-containing protein</fullName>
    </recommendedName>
</protein>
<evidence type="ECO:0000313" key="3">
    <source>
        <dbReference type="EMBL" id="GFR50793.1"/>
    </source>
</evidence>
<evidence type="ECO:0000313" key="4">
    <source>
        <dbReference type="Proteomes" id="UP001054857"/>
    </source>
</evidence>
<dbReference type="GO" id="GO:0004842">
    <property type="term" value="F:ubiquitin-protein transferase activity"/>
    <property type="evidence" value="ECO:0007669"/>
    <property type="project" value="InterPro"/>
</dbReference>
<evidence type="ECO:0000256" key="1">
    <source>
        <dbReference type="SAM" id="MobiDB-lite"/>
    </source>
</evidence>
<feature type="compositionally biased region" description="Low complexity" evidence="1">
    <location>
        <begin position="383"/>
        <end position="393"/>
    </location>
</feature>
<dbReference type="InterPro" id="IPR013083">
    <property type="entry name" value="Znf_RING/FYVE/PHD"/>
</dbReference>
<feature type="region of interest" description="Disordered" evidence="1">
    <location>
        <begin position="31"/>
        <end position="50"/>
    </location>
</feature>
<dbReference type="AlphaFoldDB" id="A0AAD3HRT7"/>
<organism evidence="3 4">
    <name type="scientific">Astrephomene gubernaculifera</name>
    <dbReference type="NCBI Taxonomy" id="47775"/>
    <lineage>
        <taxon>Eukaryota</taxon>
        <taxon>Viridiplantae</taxon>
        <taxon>Chlorophyta</taxon>
        <taxon>core chlorophytes</taxon>
        <taxon>Chlorophyceae</taxon>
        <taxon>CS clade</taxon>
        <taxon>Chlamydomonadales</taxon>
        <taxon>Astrephomenaceae</taxon>
        <taxon>Astrephomene</taxon>
    </lineage>
</organism>
<reference evidence="3 4" key="1">
    <citation type="journal article" date="2021" name="Sci. Rep.">
        <title>Genome sequencing of the multicellular alga Astrephomene provides insights into convergent evolution of germ-soma differentiation.</title>
        <authorList>
            <person name="Yamashita S."/>
            <person name="Yamamoto K."/>
            <person name="Matsuzaki R."/>
            <person name="Suzuki S."/>
            <person name="Yamaguchi H."/>
            <person name="Hirooka S."/>
            <person name="Minakuchi Y."/>
            <person name="Miyagishima S."/>
            <person name="Kawachi M."/>
            <person name="Toyoda A."/>
            <person name="Nozaki H."/>
        </authorList>
    </citation>
    <scope>NUCLEOTIDE SEQUENCE [LARGE SCALE GENOMIC DNA]</scope>
    <source>
        <strain evidence="3 4">NIES-4017</strain>
    </source>
</reference>
<dbReference type="PROSITE" id="PS51698">
    <property type="entry name" value="U_BOX"/>
    <property type="match status" value="1"/>
</dbReference>
<dbReference type="Gene3D" id="3.30.40.10">
    <property type="entry name" value="Zinc/RING finger domain, C3HC4 (zinc finger)"/>
    <property type="match status" value="1"/>
</dbReference>
<sequence length="480" mass="50150">MSHSGGAGAGANNATLSSAQVFSGAATVSTSTASGRVAYQPTRDDTVSPQSSDLLISISAHLANQPFPQHESHEELQWEDYLRGMKHGSGRVAYQPTRDKWPHPSEFFASISALFEDQQPPKYKSHEELRSEDYLCGLKRGSGSEGVAYRGPIRDQKFPFPSDVMTSISAFWENQKPGQPESHEELRWEDCQRGLSATIRREDPRGPFSMPTPATVASPSPSDDASNSAAAAAGLASVDQPAPSFAAWFVREAAAGSHSPLSGSSVWGPGGTYGSNVGGGSAGRAGSAVTVSSNEEGPQHATVRGGGEAAGVVAAAAEAAAGLWQWGATMSSVEATIHTGSAANTGTAAGEGSVSRPFIEGMAPPPRIAFGARASASGDDRANGGADRGTAATVGGGGDRSFDDLEPDSLFLCPITLEVMEDPVIATDGYTYERSAITEWLAQHNTSPQTNEAMPDNAMLIPNHCLRSAIMEWKQKAGRL</sequence>
<name>A0AAD3HRT7_9CHLO</name>
<proteinExistence type="predicted"/>
<feature type="domain" description="U-box" evidence="2">
    <location>
        <begin position="406"/>
        <end position="480"/>
    </location>
</feature>
<dbReference type="PANTHER" id="PTHR46573:SF1">
    <property type="entry name" value="WD REPEAT, SAM AND U-BOX DOMAIN-CONTAINING PROTEIN 1"/>
    <property type="match status" value="1"/>
</dbReference>
<dbReference type="Pfam" id="PF04564">
    <property type="entry name" value="U-box"/>
    <property type="match status" value="1"/>
</dbReference>
<gene>
    <name evidence="3" type="ORF">Agub_g13058</name>
</gene>
<dbReference type="InterPro" id="IPR003613">
    <property type="entry name" value="Ubox_domain"/>
</dbReference>
<feature type="region of interest" description="Disordered" evidence="1">
    <location>
        <begin position="343"/>
        <end position="401"/>
    </location>
</feature>